<dbReference type="AlphaFoldDB" id="A0A4Y2TRR0"/>
<keyword evidence="3" id="KW-1185">Reference proteome</keyword>
<accession>A0A4Y2TRR0</accession>
<organism evidence="2 3">
    <name type="scientific">Araneus ventricosus</name>
    <name type="common">Orbweaver spider</name>
    <name type="synonym">Epeira ventricosa</name>
    <dbReference type="NCBI Taxonomy" id="182803"/>
    <lineage>
        <taxon>Eukaryota</taxon>
        <taxon>Metazoa</taxon>
        <taxon>Ecdysozoa</taxon>
        <taxon>Arthropoda</taxon>
        <taxon>Chelicerata</taxon>
        <taxon>Arachnida</taxon>
        <taxon>Araneae</taxon>
        <taxon>Araneomorphae</taxon>
        <taxon>Entelegynae</taxon>
        <taxon>Araneoidea</taxon>
        <taxon>Araneidae</taxon>
        <taxon>Araneus</taxon>
    </lineage>
</organism>
<evidence type="ECO:0000313" key="2">
    <source>
        <dbReference type="EMBL" id="GBO02761.1"/>
    </source>
</evidence>
<protein>
    <submittedName>
        <fullName evidence="2">Uncharacterized protein</fullName>
    </submittedName>
</protein>
<name>A0A4Y2TRR0_ARAVE</name>
<comment type="caution">
    <text evidence="2">The sequence shown here is derived from an EMBL/GenBank/DDBJ whole genome shotgun (WGS) entry which is preliminary data.</text>
</comment>
<sequence length="92" mass="10368">MQRHGAAFARYGQNSHLLHGRGDPQPATRLVRHSAACVHTASAVITMIRRVVARFAMPFRPVHHDNARFVSPHDIRNVPHGSRLPKRLKRPA</sequence>
<evidence type="ECO:0000313" key="3">
    <source>
        <dbReference type="Proteomes" id="UP000499080"/>
    </source>
</evidence>
<reference evidence="2 3" key="1">
    <citation type="journal article" date="2019" name="Sci. Rep.">
        <title>Orb-weaving spider Araneus ventricosus genome elucidates the spidroin gene catalogue.</title>
        <authorList>
            <person name="Kono N."/>
            <person name="Nakamura H."/>
            <person name="Ohtoshi R."/>
            <person name="Moran D.A.P."/>
            <person name="Shinohara A."/>
            <person name="Yoshida Y."/>
            <person name="Fujiwara M."/>
            <person name="Mori M."/>
            <person name="Tomita M."/>
            <person name="Arakawa K."/>
        </authorList>
    </citation>
    <scope>NUCLEOTIDE SEQUENCE [LARGE SCALE GENOMIC DNA]</scope>
</reference>
<dbReference type="EMBL" id="BGPR01030321">
    <property type="protein sequence ID" value="GBO02761.1"/>
    <property type="molecule type" value="Genomic_DNA"/>
</dbReference>
<feature type="region of interest" description="Disordered" evidence="1">
    <location>
        <begin position="1"/>
        <end position="26"/>
    </location>
</feature>
<proteinExistence type="predicted"/>
<feature type="region of interest" description="Disordered" evidence="1">
    <location>
        <begin position="71"/>
        <end position="92"/>
    </location>
</feature>
<feature type="compositionally biased region" description="Basic residues" evidence="1">
    <location>
        <begin position="83"/>
        <end position="92"/>
    </location>
</feature>
<gene>
    <name evidence="2" type="ORF">AVEN_183469_1</name>
</gene>
<dbReference type="Proteomes" id="UP000499080">
    <property type="component" value="Unassembled WGS sequence"/>
</dbReference>
<evidence type="ECO:0000256" key="1">
    <source>
        <dbReference type="SAM" id="MobiDB-lite"/>
    </source>
</evidence>